<feature type="region of interest" description="Disordered" evidence="1">
    <location>
        <begin position="1"/>
        <end position="75"/>
    </location>
</feature>
<proteinExistence type="predicted"/>
<evidence type="ECO:0000313" key="2">
    <source>
        <dbReference type="EMBL" id="MFH7598763.1"/>
    </source>
</evidence>
<gene>
    <name evidence="2" type="ORF">WDV06_27255</name>
</gene>
<comment type="caution">
    <text evidence="2">The sequence shown here is derived from an EMBL/GenBank/DDBJ whole genome shotgun (WGS) entry which is preliminary data.</text>
</comment>
<evidence type="ECO:0000313" key="3">
    <source>
        <dbReference type="Proteomes" id="UP001610631"/>
    </source>
</evidence>
<evidence type="ECO:0008006" key="4">
    <source>
        <dbReference type="Google" id="ProtNLM"/>
    </source>
</evidence>
<feature type="compositionally biased region" description="Basic and acidic residues" evidence="1">
    <location>
        <begin position="27"/>
        <end position="65"/>
    </location>
</feature>
<organism evidence="2 3">
    <name type="scientific">Streptomyces racemochromogenes</name>
    <dbReference type="NCBI Taxonomy" id="67353"/>
    <lineage>
        <taxon>Bacteria</taxon>
        <taxon>Bacillati</taxon>
        <taxon>Actinomycetota</taxon>
        <taxon>Actinomycetes</taxon>
        <taxon>Kitasatosporales</taxon>
        <taxon>Streptomycetaceae</taxon>
        <taxon>Streptomyces</taxon>
    </lineage>
</organism>
<feature type="compositionally biased region" description="Basic and acidic residues" evidence="1">
    <location>
        <begin position="1"/>
        <end position="20"/>
    </location>
</feature>
<dbReference type="Proteomes" id="UP001610631">
    <property type="component" value="Unassembled WGS sequence"/>
</dbReference>
<evidence type="ECO:0000256" key="1">
    <source>
        <dbReference type="SAM" id="MobiDB-lite"/>
    </source>
</evidence>
<sequence length="75" mass="8672">MSDDAQQRKERADRLREMIRRPGSKHASPERESLHEGVERRMRELDEAEREQCGKRPDDRVRPASEGEEGEGGEA</sequence>
<reference evidence="2 3" key="1">
    <citation type="submission" date="2024-03" db="EMBL/GenBank/DDBJ databases">
        <title>Whole genome sequencing of Streptomyces racemochromogenes, to identify antimicrobial biosynthetic gene clusters.</title>
        <authorList>
            <person name="Suryawanshi P."/>
            <person name="Krishnaraj P.U."/>
            <person name="Arun Y.P."/>
            <person name="Suryawanshi M.P."/>
            <person name="Rakshit O."/>
        </authorList>
    </citation>
    <scope>NUCLEOTIDE SEQUENCE [LARGE SCALE GENOMIC DNA]</scope>
    <source>
        <strain evidence="2 3">AUDT626</strain>
    </source>
</reference>
<feature type="compositionally biased region" description="Acidic residues" evidence="1">
    <location>
        <begin position="66"/>
        <end position="75"/>
    </location>
</feature>
<accession>A0ABW7PK15</accession>
<dbReference type="RefSeq" id="WP_395512439.1">
    <property type="nucleotide sequence ID" value="NZ_JBBDHD010000093.1"/>
</dbReference>
<keyword evidence="3" id="KW-1185">Reference proteome</keyword>
<dbReference type="EMBL" id="JBBDHD010000093">
    <property type="protein sequence ID" value="MFH7598763.1"/>
    <property type="molecule type" value="Genomic_DNA"/>
</dbReference>
<name>A0ABW7PK15_9ACTN</name>
<protein>
    <recommendedName>
        <fullName evidence="4">Small hydrophilic protein</fullName>
    </recommendedName>
</protein>